<evidence type="ECO:0000313" key="1">
    <source>
        <dbReference type="EMBL" id="KAK7820743.1"/>
    </source>
</evidence>
<accession>A0AAW0J1Z0</accession>
<protein>
    <submittedName>
        <fullName evidence="1">Uncharacterized protein</fullName>
    </submittedName>
</protein>
<dbReference type="AlphaFoldDB" id="A0AAW0J1Z0"/>
<comment type="caution">
    <text evidence="1">The sequence shown here is derived from an EMBL/GenBank/DDBJ whole genome shotgun (WGS) entry which is preliminary data.</text>
</comment>
<keyword evidence="2" id="KW-1185">Reference proteome</keyword>
<name>A0AAW0J1Z0_QUESU</name>
<dbReference type="EMBL" id="PKMF04000728">
    <property type="protein sequence ID" value="KAK7820743.1"/>
    <property type="molecule type" value="Genomic_DNA"/>
</dbReference>
<gene>
    <name evidence="1" type="ORF">CFP56_038506</name>
</gene>
<reference evidence="1 2" key="1">
    <citation type="journal article" date="2018" name="Sci. Data">
        <title>The draft genome sequence of cork oak.</title>
        <authorList>
            <person name="Ramos A.M."/>
            <person name="Usie A."/>
            <person name="Barbosa P."/>
            <person name="Barros P.M."/>
            <person name="Capote T."/>
            <person name="Chaves I."/>
            <person name="Simoes F."/>
            <person name="Abreu I."/>
            <person name="Carrasquinho I."/>
            <person name="Faro C."/>
            <person name="Guimaraes J.B."/>
            <person name="Mendonca D."/>
            <person name="Nobrega F."/>
            <person name="Rodrigues L."/>
            <person name="Saibo N.J.M."/>
            <person name="Varela M.C."/>
            <person name="Egas C."/>
            <person name="Matos J."/>
            <person name="Miguel C.M."/>
            <person name="Oliveira M.M."/>
            <person name="Ricardo C.P."/>
            <person name="Goncalves S."/>
        </authorList>
    </citation>
    <scope>NUCLEOTIDE SEQUENCE [LARGE SCALE GENOMIC DNA]</scope>
    <source>
        <strain evidence="2">cv. HL8</strain>
    </source>
</reference>
<sequence length="72" mass="8127">MNRSEADGLLQALDLSLGIAIRNKKDAQKVKDTETNFRWSQPMQNLLLEILADEALHGNKKSNTFKHASYAK</sequence>
<evidence type="ECO:0000313" key="2">
    <source>
        <dbReference type="Proteomes" id="UP000237347"/>
    </source>
</evidence>
<organism evidence="1 2">
    <name type="scientific">Quercus suber</name>
    <name type="common">Cork oak</name>
    <dbReference type="NCBI Taxonomy" id="58331"/>
    <lineage>
        <taxon>Eukaryota</taxon>
        <taxon>Viridiplantae</taxon>
        <taxon>Streptophyta</taxon>
        <taxon>Embryophyta</taxon>
        <taxon>Tracheophyta</taxon>
        <taxon>Spermatophyta</taxon>
        <taxon>Magnoliopsida</taxon>
        <taxon>eudicotyledons</taxon>
        <taxon>Gunneridae</taxon>
        <taxon>Pentapetalae</taxon>
        <taxon>rosids</taxon>
        <taxon>fabids</taxon>
        <taxon>Fagales</taxon>
        <taxon>Fagaceae</taxon>
        <taxon>Quercus</taxon>
    </lineage>
</organism>
<proteinExistence type="predicted"/>
<dbReference type="Proteomes" id="UP000237347">
    <property type="component" value="Unassembled WGS sequence"/>
</dbReference>